<dbReference type="SUPFAM" id="SSF51735">
    <property type="entry name" value="NAD(P)-binding Rossmann-fold domains"/>
    <property type="match status" value="1"/>
</dbReference>
<dbReference type="Pfam" id="PF22725">
    <property type="entry name" value="GFO_IDH_MocA_C3"/>
    <property type="match status" value="1"/>
</dbReference>
<dbReference type="Proteomes" id="UP001230156">
    <property type="component" value="Unassembled WGS sequence"/>
</dbReference>
<proteinExistence type="predicted"/>
<dbReference type="PANTHER" id="PTHR43249:SF1">
    <property type="entry name" value="D-GLUCOSIDE 3-DEHYDROGENASE"/>
    <property type="match status" value="1"/>
</dbReference>
<dbReference type="Gene3D" id="3.40.50.720">
    <property type="entry name" value="NAD(P)-binding Rossmann-like Domain"/>
    <property type="match status" value="1"/>
</dbReference>
<dbReference type="Gene3D" id="3.30.360.10">
    <property type="entry name" value="Dihydrodipicolinate Reductase, domain 2"/>
    <property type="match status" value="1"/>
</dbReference>
<evidence type="ECO:0000259" key="2">
    <source>
        <dbReference type="Pfam" id="PF22725"/>
    </source>
</evidence>
<feature type="domain" description="Gfo/Idh/MocA-like oxidoreductase N-terminal" evidence="1">
    <location>
        <begin position="7"/>
        <end position="123"/>
    </location>
</feature>
<gene>
    <name evidence="3" type="ORF">Q8A70_00775</name>
</gene>
<dbReference type="SUPFAM" id="SSF55347">
    <property type="entry name" value="Glyceraldehyde-3-phosphate dehydrogenase-like, C-terminal domain"/>
    <property type="match status" value="1"/>
</dbReference>
<keyword evidence="4" id="KW-1185">Reference proteome</keyword>
<evidence type="ECO:0000313" key="3">
    <source>
        <dbReference type="EMBL" id="MDQ7246171.1"/>
    </source>
</evidence>
<dbReference type="InterPro" id="IPR055170">
    <property type="entry name" value="GFO_IDH_MocA-like_dom"/>
</dbReference>
<reference evidence="4" key="1">
    <citation type="submission" date="2023-08" db="EMBL/GenBank/DDBJ databases">
        <title>Rhodospirillaceae gen. nov., a novel taxon isolated from the Yangtze River Yuezi River estuary sludge.</title>
        <authorList>
            <person name="Ruan L."/>
        </authorList>
    </citation>
    <scope>NUCLEOTIDE SEQUENCE [LARGE SCALE GENOMIC DNA]</scope>
    <source>
        <strain evidence="4">R-7</strain>
    </source>
</reference>
<dbReference type="InterPro" id="IPR052515">
    <property type="entry name" value="Gfo/Idh/MocA_Oxidoreductase"/>
</dbReference>
<protein>
    <submittedName>
        <fullName evidence="3">Gfo/Idh/MocA family oxidoreductase</fullName>
    </submittedName>
</protein>
<organism evidence="3 4">
    <name type="scientific">Dongia sedimenti</name>
    <dbReference type="NCBI Taxonomy" id="3064282"/>
    <lineage>
        <taxon>Bacteria</taxon>
        <taxon>Pseudomonadati</taxon>
        <taxon>Pseudomonadota</taxon>
        <taxon>Alphaproteobacteria</taxon>
        <taxon>Rhodospirillales</taxon>
        <taxon>Dongiaceae</taxon>
        <taxon>Dongia</taxon>
    </lineage>
</organism>
<dbReference type="Pfam" id="PF01408">
    <property type="entry name" value="GFO_IDH_MocA"/>
    <property type="match status" value="1"/>
</dbReference>
<evidence type="ECO:0000313" key="4">
    <source>
        <dbReference type="Proteomes" id="UP001230156"/>
    </source>
</evidence>
<dbReference type="InterPro" id="IPR000683">
    <property type="entry name" value="Gfo/Idh/MocA-like_OxRdtase_N"/>
</dbReference>
<dbReference type="InterPro" id="IPR036291">
    <property type="entry name" value="NAD(P)-bd_dom_sf"/>
</dbReference>
<dbReference type="EMBL" id="JAUYVI010000001">
    <property type="protein sequence ID" value="MDQ7246171.1"/>
    <property type="molecule type" value="Genomic_DNA"/>
</dbReference>
<sequence>MTSPTMSVAVVGCGIGRQHIEEGYLPNADKFRVLAICDIDAGKRDAVADALGIPRRVAHFADLLAMEDIDVIDICTPPQLHREQILAALAVGKHVVCEKPLVGSLQQIDEVIAAESRATGKLMPVFQYRFGNGAEQAKRIIDSGVAGRPYVATAETFWTRRADYYAVPWRGRWATELGGMLMGHAIHIHDLLLHLMGPAAALFGRTATRVNPIEVEDCFSASVQLECGALAALSGTLGSQEEFSRLRLAFEHVTFESDQTPYAPGVKPWRIVPASSEIARQIDSLLSGWPDVAPGYQTQFARFHAAVAQGAALPVTSADARRSLELATAFYHSAEAGIDVRLPIGPEHPRYRSWVPARFQTA</sequence>
<comment type="caution">
    <text evidence="3">The sequence shown here is derived from an EMBL/GenBank/DDBJ whole genome shotgun (WGS) entry which is preliminary data.</text>
</comment>
<dbReference type="PANTHER" id="PTHR43249">
    <property type="entry name" value="UDP-N-ACETYL-2-AMINO-2-DEOXY-D-GLUCURONATE OXIDASE"/>
    <property type="match status" value="1"/>
</dbReference>
<evidence type="ECO:0000259" key="1">
    <source>
        <dbReference type="Pfam" id="PF01408"/>
    </source>
</evidence>
<feature type="domain" description="GFO/IDH/MocA-like oxidoreductase" evidence="2">
    <location>
        <begin position="136"/>
        <end position="249"/>
    </location>
</feature>
<dbReference type="RefSeq" id="WP_379953544.1">
    <property type="nucleotide sequence ID" value="NZ_JAUYVI010000001.1"/>
</dbReference>
<name>A0ABU0YEN2_9PROT</name>
<accession>A0ABU0YEN2</accession>